<feature type="region of interest" description="Disordered" evidence="2">
    <location>
        <begin position="157"/>
        <end position="216"/>
    </location>
</feature>
<protein>
    <recommendedName>
        <fullName evidence="3">C2 NT-type domain-containing protein</fullName>
    </recommendedName>
</protein>
<evidence type="ECO:0000259" key="3">
    <source>
        <dbReference type="PROSITE" id="PS51840"/>
    </source>
</evidence>
<evidence type="ECO:0000313" key="4">
    <source>
        <dbReference type="EMBL" id="CAK9234328.1"/>
    </source>
</evidence>
<feature type="domain" description="C2 NT-type" evidence="3">
    <location>
        <begin position="6"/>
        <end position="143"/>
    </location>
</feature>
<feature type="coiled-coil region" evidence="1">
    <location>
        <begin position="912"/>
        <end position="977"/>
    </location>
</feature>
<dbReference type="InterPro" id="IPR019448">
    <property type="entry name" value="NT-C2"/>
</dbReference>
<evidence type="ECO:0000256" key="1">
    <source>
        <dbReference type="SAM" id="Coils"/>
    </source>
</evidence>
<gene>
    <name evidence="4" type="ORF">CSSPTR1EN2_LOCUS22162</name>
</gene>
<evidence type="ECO:0000256" key="2">
    <source>
        <dbReference type="SAM" id="MobiDB-lite"/>
    </source>
</evidence>
<dbReference type="Pfam" id="PF10358">
    <property type="entry name" value="NT-C2"/>
    <property type="match status" value="1"/>
</dbReference>
<dbReference type="Proteomes" id="UP001497512">
    <property type="component" value="Chromosome 8"/>
</dbReference>
<dbReference type="PROSITE" id="PS51840">
    <property type="entry name" value="C2_NT"/>
    <property type="match status" value="1"/>
</dbReference>
<dbReference type="Gene3D" id="1.10.287.1490">
    <property type="match status" value="1"/>
</dbReference>
<evidence type="ECO:0000313" key="5">
    <source>
        <dbReference type="Proteomes" id="UP001497512"/>
    </source>
</evidence>
<feature type="compositionally biased region" description="Polar residues" evidence="2">
    <location>
        <begin position="411"/>
        <end position="424"/>
    </location>
</feature>
<accession>A0ABP0V034</accession>
<dbReference type="EMBL" id="OZ019900">
    <property type="protein sequence ID" value="CAK9234328.1"/>
    <property type="molecule type" value="Genomic_DNA"/>
</dbReference>
<organism evidence="4 5">
    <name type="scientific">Sphagnum troendelagicum</name>
    <dbReference type="NCBI Taxonomy" id="128251"/>
    <lineage>
        <taxon>Eukaryota</taxon>
        <taxon>Viridiplantae</taxon>
        <taxon>Streptophyta</taxon>
        <taxon>Embryophyta</taxon>
        <taxon>Bryophyta</taxon>
        <taxon>Sphagnophytina</taxon>
        <taxon>Sphagnopsida</taxon>
        <taxon>Sphagnales</taxon>
        <taxon>Sphagnaceae</taxon>
        <taxon>Sphagnum</taxon>
    </lineage>
</organism>
<feature type="region of interest" description="Disordered" evidence="2">
    <location>
        <begin position="395"/>
        <end position="424"/>
    </location>
</feature>
<keyword evidence="1" id="KW-0175">Coiled coil</keyword>
<reference evidence="4" key="1">
    <citation type="submission" date="2024-02" db="EMBL/GenBank/DDBJ databases">
        <authorList>
            <consortium name="ELIXIR-Norway"/>
            <consortium name="Elixir Norway"/>
        </authorList>
    </citation>
    <scope>NUCLEOTIDE SEQUENCE</scope>
</reference>
<name>A0ABP0V034_9BRYO</name>
<feature type="compositionally biased region" description="Polar residues" evidence="2">
    <location>
        <begin position="166"/>
        <end position="179"/>
    </location>
</feature>
<sequence>MFKSLKKKPEKAKEAIDFKLKFHATRVPLQGWEKLVISVVSLETRKPVAKTARAVVKNGNCQWQDPIVESTRLQLNQTTNEYEEKFYKLVVSSGSSRAGILGEALINLGEFADFNHPAQRALPLKNCNSGTVLHNHLEERSQERNISQSTLRYSGSSFDSLEVPSTPGTNSPLAQSPHGSLQGYRGGGGASQEPRSPLSPNKQNHRRTLSSSAAPIVPIRSGWHEDHQSRQAGGGRSRGLVLSPSQLQGEDALRAALAAAQSTIEDLQMEAETAQRHADKLGVDVERLNRKLEVQVLSGKEMGMEMSALVAERDQLKDEVERLLLAKQTSQEQELDAGNARFALEEARRSVKELNEEIMFEKETTKNLNLQLRKMQDANMELVLEIEDLEKALEQQREENGRKKTHESPEASFQASSGDDNTTVATVTERKWHERLAEKEDENKDLQAKIASLELLLSQRHPKAAFTPKETDDAFVQSLQGMVKVLQQDVEELEAESNGLTDEIRVLKSRLEISNQELKAALEAELADFEKVRLQMADHISELEMQLESTTGECELQQQEASVLKNQVVSLVSEKEKLQSMLEQEVQQHRDVLLKLESELGAALEELETYKSTQLHLEERVGQLTGEVTVHVEANEELQKRAIAMEESLQRTMEQVEQLTGDVSSHVEAKEGLQKGVVDLEESLQRALEQVELLTGQVSYHLEAKQGLQKRTVELEESLQRAIGEVEQLTGEVSGQMEAKEALQKHIGELEENLEGAVQELEHLRGEVSHYEEANVGLQRHVEELEESLQKAVGGLAALEAQVTQLQSAYDEQGVRYNSEFERLTQLMEAERQKAEEALQQMSRENATAAEILQSEVAHLTKQLSSTQDRLLQEEVQSRSHKIESMIQDFEEKESLLLRKIAGLELAKEQIEEGAVSDLEQLRIELRQLQKKNEELRQQGSELRSEGNTHGMLQSEAEHLREVDEKHEKRLKEQTQNALGENVDERVLLLETELVEAIEAKNMYKVQLQSAIAQQHNGQDAVQQGIGNVDQLIELQKRTKSLEAELRDMQDRYSSMSLRFAEVEAQREELVMVVRNLRSTRR</sequence>
<proteinExistence type="predicted"/>
<keyword evidence="5" id="KW-1185">Reference proteome</keyword>
<feature type="compositionally biased region" description="Basic and acidic residues" evidence="2">
    <location>
        <begin position="395"/>
        <end position="409"/>
    </location>
</feature>
<dbReference type="PANTHER" id="PTHR47270">
    <property type="entry name" value="PROTEIN MLP1-LIKE"/>
    <property type="match status" value="1"/>
</dbReference>
<dbReference type="PANTHER" id="PTHR47270:SF3">
    <property type="entry name" value="HYPOTETICAL PROTEIN"/>
    <property type="match status" value="1"/>
</dbReference>